<dbReference type="RefSeq" id="WP_069444061.1">
    <property type="nucleotide sequence ID" value="NZ_LPWE01000010.1"/>
</dbReference>
<keyword evidence="2" id="KW-1185">Reference proteome</keyword>
<organism evidence="1 2">
    <name type="scientific">Methyloceanibacter stevinii</name>
    <dbReference type="NCBI Taxonomy" id="1774970"/>
    <lineage>
        <taxon>Bacteria</taxon>
        <taxon>Pseudomonadati</taxon>
        <taxon>Pseudomonadota</taxon>
        <taxon>Alphaproteobacteria</taxon>
        <taxon>Hyphomicrobiales</taxon>
        <taxon>Hyphomicrobiaceae</taxon>
        <taxon>Methyloceanibacter</taxon>
    </lineage>
</organism>
<dbReference type="SUPFAM" id="SSF53756">
    <property type="entry name" value="UDP-Glycosyltransferase/glycogen phosphorylase"/>
    <property type="match status" value="1"/>
</dbReference>
<dbReference type="EMBL" id="LPWE01000010">
    <property type="protein sequence ID" value="ODR95869.1"/>
    <property type="molecule type" value="Genomic_DNA"/>
</dbReference>
<dbReference type="Pfam" id="PF13692">
    <property type="entry name" value="Glyco_trans_1_4"/>
    <property type="match status" value="1"/>
</dbReference>
<proteinExistence type="predicted"/>
<dbReference type="PANTHER" id="PTHR45947">
    <property type="entry name" value="SULFOQUINOVOSYL TRANSFERASE SQD2"/>
    <property type="match status" value="1"/>
</dbReference>
<evidence type="ECO:0000313" key="1">
    <source>
        <dbReference type="EMBL" id="ODR95869.1"/>
    </source>
</evidence>
<name>A0A1E3VQR7_9HYPH</name>
<evidence type="ECO:0008006" key="3">
    <source>
        <dbReference type="Google" id="ProtNLM"/>
    </source>
</evidence>
<comment type="caution">
    <text evidence="1">The sequence shown here is derived from an EMBL/GenBank/DDBJ whole genome shotgun (WGS) entry which is preliminary data.</text>
</comment>
<dbReference type="STRING" id="1774970.AUC70_03150"/>
<protein>
    <recommendedName>
        <fullName evidence="3">Glycosyl transferase</fullName>
    </recommendedName>
</protein>
<dbReference type="Proteomes" id="UP000094172">
    <property type="component" value="Unassembled WGS sequence"/>
</dbReference>
<gene>
    <name evidence="1" type="ORF">AUC70_03150</name>
</gene>
<sequence>MPENAETDRPLRVVHLCYSDSMGGAAIGARRSHQAMLSQGIESRLVVVHKETDDPLVIALPRKQLRCLLARRGAWLINKLRRSDNPIIRTFNVVPMGTAEFLNRMDVDIIQMHWIGEDTISIGELAKLNKPVVWKLPDIWGFAGTEHYLLPDDPERYREGYRADNRPAHESGLDFDRLVWNYKRRCWRDTELNIVGPSKWISDCAKASLLFGRYRVRHILNPVDTELYAPKDKKASRDAFGLPQDKCVIMFGALSSTRDPRKGFHHLKAALGHLSEYLDPANTVFAILGARGPAGQTIAGFECRYLGTVKDEEKLATAYSAADVFVLPTEADNLPNTIKEACCCGVACVGFDVGGLPDMIDHLETGYLAQPFDVEDLAKGITWAANQAGPDMSARSERAVTRHAQATAVQHYVDFYREILAAREQSAKP</sequence>
<dbReference type="InterPro" id="IPR050194">
    <property type="entry name" value="Glycosyltransferase_grp1"/>
</dbReference>
<accession>A0A1E3VQR7</accession>
<reference evidence="1 2" key="1">
    <citation type="journal article" date="2016" name="Environ. Microbiol.">
        <title>New Methyloceanibacter diversity from North Sea sediments includes methanotroph containing solely the soluble methane monooxygenase.</title>
        <authorList>
            <person name="Vekeman B."/>
            <person name="Kerckhof F.M."/>
            <person name="Cremers G."/>
            <person name="de Vos P."/>
            <person name="Vandamme P."/>
            <person name="Boon N."/>
            <person name="Op den Camp H.J."/>
            <person name="Heylen K."/>
        </authorList>
    </citation>
    <scope>NUCLEOTIDE SEQUENCE [LARGE SCALE GENOMIC DNA]</scope>
    <source>
        <strain evidence="1 2">R-67176</strain>
    </source>
</reference>
<dbReference type="Gene3D" id="3.40.50.2000">
    <property type="entry name" value="Glycogen Phosphorylase B"/>
    <property type="match status" value="1"/>
</dbReference>
<dbReference type="GO" id="GO:0016757">
    <property type="term" value="F:glycosyltransferase activity"/>
    <property type="evidence" value="ECO:0007669"/>
    <property type="project" value="TreeGrafter"/>
</dbReference>
<evidence type="ECO:0000313" key="2">
    <source>
        <dbReference type="Proteomes" id="UP000094172"/>
    </source>
</evidence>
<dbReference type="AlphaFoldDB" id="A0A1E3VQR7"/>
<dbReference type="PANTHER" id="PTHR45947:SF3">
    <property type="entry name" value="SULFOQUINOVOSYL TRANSFERASE SQD2"/>
    <property type="match status" value="1"/>
</dbReference>